<protein>
    <submittedName>
        <fullName evidence="1">Uncharacterized protein</fullName>
    </submittedName>
</protein>
<dbReference type="AlphaFoldDB" id="A0AA47N3W2"/>
<keyword evidence="2" id="KW-1185">Reference proteome</keyword>
<dbReference type="EMBL" id="JAOPHQ010001348">
    <property type="protein sequence ID" value="KAK0151245.1"/>
    <property type="molecule type" value="Genomic_DNA"/>
</dbReference>
<proteinExistence type="predicted"/>
<dbReference type="PANTHER" id="PTHR47331:SF3">
    <property type="match status" value="1"/>
</dbReference>
<sequence>MRNYNSCDNGPYAVRTLLRWVVNGSLRVGESDSGTSSCHTVTVNKIEIARVKDLLIAQYNQDFNEKSSDEAGMSREDLRFLQIMEESIQLKENHYCTNLHFKIDNVQTVVPLLSNVPRV</sequence>
<gene>
    <name evidence="1" type="ORF">N1851_007618</name>
</gene>
<evidence type="ECO:0000313" key="2">
    <source>
        <dbReference type="Proteomes" id="UP001174136"/>
    </source>
</evidence>
<evidence type="ECO:0000313" key="1">
    <source>
        <dbReference type="EMBL" id="KAK0151245.1"/>
    </source>
</evidence>
<dbReference type="PANTHER" id="PTHR47331">
    <property type="entry name" value="PHD-TYPE DOMAIN-CONTAINING PROTEIN"/>
    <property type="match status" value="1"/>
</dbReference>
<dbReference type="Proteomes" id="UP001174136">
    <property type="component" value="Unassembled WGS sequence"/>
</dbReference>
<name>A0AA47N3W2_MERPO</name>
<comment type="caution">
    <text evidence="1">The sequence shown here is derived from an EMBL/GenBank/DDBJ whole genome shotgun (WGS) entry which is preliminary data.</text>
</comment>
<accession>A0AA47N3W2</accession>
<organism evidence="1 2">
    <name type="scientific">Merluccius polli</name>
    <name type="common">Benguela hake</name>
    <name type="synonym">Merluccius cadenati</name>
    <dbReference type="NCBI Taxonomy" id="89951"/>
    <lineage>
        <taxon>Eukaryota</taxon>
        <taxon>Metazoa</taxon>
        <taxon>Chordata</taxon>
        <taxon>Craniata</taxon>
        <taxon>Vertebrata</taxon>
        <taxon>Euteleostomi</taxon>
        <taxon>Actinopterygii</taxon>
        <taxon>Neopterygii</taxon>
        <taxon>Teleostei</taxon>
        <taxon>Neoteleostei</taxon>
        <taxon>Acanthomorphata</taxon>
        <taxon>Zeiogadaria</taxon>
        <taxon>Gadariae</taxon>
        <taxon>Gadiformes</taxon>
        <taxon>Gadoidei</taxon>
        <taxon>Merlucciidae</taxon>
        <taxon>Merluccius</taxon>
    </lineage>
</organism>
<reference evidence="1" key="1">
    <citation type="journal article" date="2023" name="Front. Mar. Sci.">
        <title>A new Merluccius polli reference genome to investigate the effects of global change in West African waters.</title>
        <authorList>
            <person name="Mateo J.L."/>
            <person name="Blanco-Fernandez C."/>
            <person name="Garcia-Vazquez E."/>
            <person name="Machado-Schiaffino G."/>
        </authorList>
    </citation>
    <scope>NUCLEOTIDE SEQUENCE</scope>
    <source>
        <strain evidence="1">C29</strain>
        <tissue evidence="1">Fin</tissue>
    </source>
</reference>